<gene>
    <name evidence="2" type="ORF">PHET_01922</name>
</gene>
<organism evidence="2 3">
    <name type="scientific">Paragonimus heterotremus</name>
    <dbReference type="NCBI Taxonomy" id="100268"/>
    <lineage>
        <taxon>Eukaryota</taxon>
        <taxon>Metazoa</taxon>
        <taxon>Spiralia</taxon>
        <taxon>Lophotrochozoa</taxon>
        <taxon>Platyhelminthes</taxon>
        <taxon>Trematoda</taxon>
        <taxon>Digenea</taxon>
        <taxon>Plagiorchiida</taxon>
        <taxon>Troglotremata</taxon>
        <taxon>Troglotrematidae</taxon>
        <taxon>Paragonimus</taxon>
    </lineage>
</organism>
<reference evidence="2" key="1">
    <citation type="submission" date="2019-05" db="EMBL/GenBank/DDBJ databases">
        <title>Annotation for the trematode Paragonimus heterotremus.</title>
        <authorList>
            <person name="Choi Y.-J."/>
        </authorList>
    </citation>
    <scope>NUCLEOTIDE SEQUENCE</scope>
    <source>
        <strain evidence="2">LC</strain>
    </source>
</reference>
<evidence type="ECO:0000256" key="1">
    <source>
        <dbReference type="SAM" id="MobiDB-lite"/>
    </source>
</evidence>
<dbReference type="Proteomes" id="UP000748531">
    <property type="component" value="Unassembled WGS sequence"/>
</dbReference>
<dbReference type="EMBL" id="LUCH01000611">
    <property type="protein sequence ID" value="KAF5404721.1"/>
    <property type="molecule type" value="Genomic_DNA"/>
</dbReference>
<feature type="compositionally biased region" description="Polar residues" evidence="1">
    <location>
        <begin position="579"/>
        <end position="589"/>
    </location>
</feature>
<accession>A0A8J4WK85</accession>
<evidence type="ECO:0000313" key="3">
    <source>
        <dbReference type="Proteomes" id="UP000748531"/>
    </source>
</evidence>
<name>A0A8J4WK85_9TREM</name>
<sequence>MDNFDACKSLHSCLSPYRHKSQVDELDINNTVDCFTLPEIDIPHQQSCWFTNLPGSTYPFEAERSRTSSIIDTGEINTCNISPPHPYRTPEALENEVSNVRDTTTSPQLSTLREQIALHFLNFDKVKFEKNTNVSAKETTLSVEGGTEESEQGYASAKDNVDSSNVNKTEASKTTRPNSAGRFAKYAFDPPKTISSCPRLKQTFKSGPDVSQSEASELPKSTVYVTHNSSLMYQLQFFAKNTVLLPLYVSPRIGIRLENEKKVQPDNYEYRDYARGADMAVHLVRRKYAVSMDDKSAKLQKAILPPIRVYTDELPSTHKRSHSEPGREVTKGIMHFFYRGISFKIRTPVFTISTMKLPVREDILNRMAELNMPTSESRKNKGIIIGRCGSDIVQFQFDMDEVMISRMEMKGTAAVQTEDKMVYIREKSNITGRLLLLALPESTYFYQDPMTTIHRLHANFQRSNVIPLWKYELMKARLAERRGVTEVEAKLEKIFRQTRGSRLYFEGLNALITAQAGLLCCEVPLGHEKYEELMHEFQGTKYQRKRPPLLIKSNNKGLFGNRPQTAESSKASEDESEETMNATKQSENE</sequence>
<feature type="compositionally biased region" description="Polar residues" evidence="1">
    <location>
        <begin position="162"/>
        <end position="178"/>
    </location>
</feature>
<comment type="caution">
    <text evidence="2">The sequence shown here is derived from an EMBL/GenBank/DDBJ whole genome shotgun (WGS) entry which is preliminary data.</text>
</comment>
<feature type="region of interest" description="Disordered" evidence="1">
    <location>
        <begin position="139"/>
        <end position="184"/>
    </location>
</feature>
<dbReference type="AlphaFoldDB" id="A0A8J4WK85"/>
<keyword evidence="3" id="KW-1185">Reference proteome</keyword>
<protein>
    <submittedName>
        <fullName evidence="2">Uncharacterized protein</fullName>
    </submittedName>
</protein>
<feature type="region of interest" description="Disordered" evidence="1">
    <location>
        <begin position="545"/>
        <end position="589"/>
    </location>
</feature>
<dbReference type="OrthoDB" id="6241136at2759"/>
<evidence type="ECO:0000313" key="2">
    <source>
        <dbReference type="EMBL" id="KAF5404721.1"/>
    </source>
</evidence>
<proteinExistence type="predicted"/>